<dbReference type="Pfam" id="PF13439">
    <property type="entry name" value="Glyco_transf_4"/>
    <property type="match status" value="1"/>
</dbReference>
<dbReference type="Gene3D" id="3.40.50.2000">
    <property type="entry name" value="Glycogen Phosphorylase B"/>
    <property type="match status" value="2"/>
</dbReference>
<evidence type="ECO:0000259" key="1">
    <source>
        <dbReference type="Pfam" id="PF00534"/>
    </source>
</evidence>
<name>A0A5J4JKQ0_9BACI</name>
<dbReference type="EMBL" id="BKZQ01000039">
    <property type="protein sequence ID" value="GER71190.1"/>
    <property type="molecule type" value="Genomic_DNA"/>
</dbReference>
<evidence type="ECO:0000313" key="4">
    <source>
        <dbReference type="Proteomes" id="UP000391919"/>
    </source>
</evidence>
<dbReference type="InterPro" id="IPR028098">
    <property type="entry name" value="Glyco_trans_4-like_N"/>
</dbReference>
<protein>
    <submittedName>
        <fullName evidence="3">Glycosyl transferase</fullName>
    </submittedName>
</protein>
<dbReference type="InterPro" id="IPR001296">
    <property type="entry name" value="Glyco_trans_1"/>
</dbReference>
<sequence>MVQLREKLEAKGHQVDMLGYDEDNKSVYIVNENRKVDRDKIQPLLDAKLNARAYPAIHANNLVKSTEFNRYVYELSAAYLGIDKYDIIHAHDVISAASLNRIRPDHIPLVATLHGSVAHEIRHQLTTIHKTKTSFIARAYFDEIERIGATSAEITIVANEWLKNILVDEFKVPEEQIKVLQYGFDTERFIKAMKSKTSIRRPIDKKVIIYTGRLVELKGVHHLLSALNELKKIRNDWVCWIIGSGDQQADLELQCKSMDLDDDVLFFGKRDDVPSILEKADIYVLPSLLENQPLSVIEAQIAGKAIIVSDAGGLPEMVENGVTGLVFPTGDVAALCKNLDLLLENEKYRNMLGKNAKKWGMSYWNIDKGVKNLMEVYKDAISKRKRDVENGTS</sequence>
<organism evidence="3 4">
    <name type="scientific">Weizmannia acidilactici</name>
    <dbReference type="NCBI Taxonomy" id="2607726"/>
    <lineage>
        <taxon>Bacteria</taxon>
        <taxon>Bacillati</taxon>
        <taxon>Bacillota</taxon>
        <taxon>Bacilli</taxon>
        <taxon>Bacillales</taxon>
        <taxon>Bacillaceae</taxon>
        <taxon>Heyndrickxia</taxon>
    </lineage>
</organism>
<proteinExistence type="predicted"/>
<dbReference type="InterPro" id="IPR050194">
    <property type="entry name" value="Glycosyltransferase_grp1"/>
</dbReference>
<comment type="caution">
    <text evidence="3">The sequence shown here is derived from an EMBL/GenBank/DDBJ whole genome shotgun (WGS) entry which is preliminary data.</text>
</comment>
<feature type="domain" description="Glycosyltransferase subfamily 4-like N-terminal" evidence="2">
    <location>
        <begin position="2"/>
        <end position="188"/>
    </location>
</feature>
<accession>A0A5J4JKQ0</accession>
<gene>
    <name evidence="3" type="ORF">BpJC7_24930</name>
</gene>
<evidence type="ECO:0000259" key="2">
    <source>
        <dbReference type="Pfam" id="PF13439"/>
    </source>
</evidence>
<dbReference type="AlphaFoldDB" id="A0A5J4JKQ0"/>
<dbReference type="Proteomes" id="UP000391919">
    <property type="component" value="Unassembled WGS sequence"/>
</dbReference>
<dbReference type="PANTHER" id="PTHR45947">
    <property type="entry name" value="SULFOQUINOVOSYL TRANSFERASE SQD2"/>
    <property type="match status" value="1"/>
</dbReference>
<dbReference type="PANTHER" id="PTHR45947:SF3">
    <property type="entry name" value="SULFOQUINOVOSYL TRANSFERASE SQD2"/>
    <property type="match status" value="1"/>
</dbReference>
<evidence type="ECO:0000313" key="3">
    <source>
        <dbReference type="EMBL" id="GER71190.1"/>
    </source>
</evidence>
<feature type="domain" description="Glycosyl transferase family 1" evidence="1">
    <location>
        <begin position="199"/>
        <end position="359"/>
    </location>
</feature>
<dbReference type="GO" id="GO:0016757">
    <property type="term" value="F:glycosyltransferase activity"/>
    <property type="evidence" value="ECO:0007669"/>
    <property type="project" value="InterPro"/>
</dbReference>
<dbReference type="SUPFAM" id="SSF53756">
    <property type="entry name" value="UDP-Glycosyltransferase/glycogen phosphorylase"/>
    <property type="match status" value="1"/>
</dbReference>
<dbReference type="Pfam" id="PF00534">
    <property type="entry name" value="Glycos_transf_1"/>
    <property type="match status" value="1"/>
</dbReference>
<keyword evidence="3" id="KW-0808">Transferase</keyword>
<keyword evidence="4" id="KW-1185">Reference proteome</keyword>
<dbReference type="CDD" id="cd03801">
    <property type="entry name" value="GT4_PimA-like"/>
    <property type="match status" value="1"/>
</dbReference>
<reference evidence="3 4" key="1">
    <citation type="submission" date="2019-09" db="EMBL/GenBank/DDBJ databases">
        <title>Draft genome sequence of Bacillus sp. JC-7.</title>
        <authorList>
            <person name="Tanaka N."/>
            <person name="Shiwa Y."/>
            <person name="Fujita N."/>
            <person name="Tanasupawat S."/>
        </authorList>
    </citation>
    <scope>NUCLEOTIDE SEQUENCE [LARGE SCALE GENOMIC DNA]</scope>
    <source>
        <strain evidence="3 4">JC-7</strain>
    </source>
</reference>